<dbReference type="RefSeq" id="WP_090193168.1">
    <property type="nucleotide sequence ID" value="NZ_LT629785.1"/>
</dbReference>
<dbReference type="STRING" id="364197.SAMN05216296_0764"/>
<name>A0A1H2EGY7_9PSED</name>
<accession>A0A1H2EGY7</accession>
<dbReference type="Proteomes" id="UP000243232">
    <property type="component" value="Chromosome I"/>
</dbReference>
<evidence type="ECO:0000313" key="1">
    <source>
        <dbReference type="EMBL" id="SDT94253.1"/>
    </source>
</evidence>
<gene>
    <name evidence="1" type="ORF">SAMN05216296_0764</name>
</gene>
<protein>
    <submittedName>
        <fullName evidence="1">Uncharacterized protein</fullName>
    </submittedName>
</protein>
<organism evidence="1 2">
    <name type="scientific">Pseudomonas pohangensis</name>
    <dbReference type="NCBI Taxonomy" id="364197"/>
    <lineage>
        <taxon>Bacteria</taxon>
        <taxon>Pseudomonadati</taxon>
        <taxon>Pseudomonadota</taxon>
        <taxon>Gammaproteobacteria</taxon>
        <taxon>Pseudomonadales</taxon>
        <taxon>Pseudomonadaceae</taxon>
        <taxon>Pseudomonas</taxon>
    </lineage>
</organism>
<evidence type="ECO:0000313" key="2">
    <source>
        <dbReference type="Proteomes" id="UP000243232"/>
    </source>
</evidence>
<reference evidence="2" key="1">
    <citation type="submission" date="2016-10" db="EMBL/GenBank/DDBJ databases">
        <authorList>
            <person name="Varghese N."/>
            <person name="Submissions S."/>
        </authorList>
    </citation>
    <scope>NUCLEOTIDE SEQUENCE [LARGE SCALE GENOMIC DNA]</scope>
    <source>
        <strain evidence="2">DSM 17875</strain>
    </source>
</reference>
<dbReference type="EMBL" id="LT629785">
    <property type="protein sequence ID" value="SDT94253.1"/>
    <property type="molecule type" value="Genomic_DNA"/>
</dbReference>
<keyword evidence="2" id="KW-1185">Reference proteome</keyword>
<proteinExistence type="predicted"/>
<sequence>MKISLNNHPVAAHIAEDLFADNEVSKARLQLAFIASLFAASWIIGSLRMGEVISANSHGVSVLASLLGM</sequence>
<dbReference type="AlphaFoldDB" id="A0A1H2EGY7"/>